<dbReference type="AlphaFoldDB" id="A0A0F5YBA3"/>
<name>A0A0F5YBA3_9CYAN</name>
<dbReference type="SUPFAM" id="SSF47413">
    <property type="entry name" value="lambda repressor-like DNA-binding domains"/>
    <property type="match status" value="1"/>
</dbReference>
<feature type="domain" description="HTH cro/C1-type" evidence="1">
    <location>
        <begin position="16"/>
        <end position="53"/>
    </location>
</feature>
<sequence>MEMVFLNLKKNFPILILTLRKRLGLSQEKLAAQLGVSFQTVNRWERGHTRPSQLALSVIKQKLIEMEQDGSDLLILYFGDDQSQMNN</sequence>
<comment type="caution">
    <text evidence="2">The sequence shown here is derived from an EMBL/GenBank/DDBJ whole genome shotgun (WGS) entry which is preliminary data.</text>
</comment>
<dbReference type="EMBL" id="LATL02000071">
    <property type="protein sequence ID" value="KKD36211.1"/>
    <property type="molecule type" value="Genomic_DNA"/>
</dbReference>
<dbReference type="SMART" id="SM00530">
    <property type="entry name" value="HTH_XRE"/>
    <property type="match status" value="1"/>
</dbReference>
<reference evidence="2 3" key="1">
    <citation type="submission" date="2015-06" db="EMBL/GenBank/DDBJ databases">
        <title>Draft genome assembly of filamentous brackish cyanobacterium Limnoraphis robusta strain CS-951.</title>
        <authorList>
            <person name="Willis A."/>
            <person name="Parks M."/>
            <person name="Burford M.A."/>
        </authorList>
    </citation>
    <scope>NUCLEOTIDE SEQUENCE [LARGE SCALE GENOMIC DNA]</scope>
    <source>
        <strain evidence="2 3">CS-951</strain>
    </source>
</reference>
<dbReference type="Pfam" id="PF01381">
    <property type="entry name" value="HTH_3"/>
    <property type="match status" value="1"/>
</dbReference>
<protein>
    <submittedName>
        <fullName evidence="2">XRE family transcriptional regulator</fullName>
    </submittedName>
</protein>
<dbReference type="GO" id="GO:0003677">
    <property type="term" value="F:DNA binding"/>
    <property type="evidence" value="ECO:0007669"/>
    <property type="project" value="InterPro"/>
</dbReference>
<accession>A0A0F5YBA3</accession>
<evidence type="ECO:0000313" key="2">
    <source>
        <dbReference type="EMBL" id="KKD36211.1"/>
    </source>
</evidence>
<dbReference type="CDD" id="cd00093">
    <property type="entry name" value="HTH_XRE"/>
    <property type="match status" value="1"/>
</dbReference>
<dbReference type="OrthoDB" id="516913at2"/>
<dbReference type="InterPro" id="IPR010982">
    <property type="entry name" value="Lambda_DNA-bd_dom_sf"/>
</dbReference>
<dbReference type="Proteomes" id="UP000033607">
    <property type="component" value="Unassembled WGS sequence"/>
</dbReference>
<proteinExistence type="predicted"/>
<dbReference type="PROSITE" id="PS50943">
    <property type="entry name" value="HTH_CROC1"/>
    <property type="match status" value="1"/>
</dbReference>
<evidence type="ECO:0000313" key="3">
    <source>
        <dbReference type="Proteomes" id="UP000033607"/>
    </source>
</evidence>
<dbReference type="InterPro" id="IPR001387">
    <property type="entry name" value="Cro/C1-type_HTH"/>
</dbReference>
<gene>
    <name evidence="2" type="ORF">WN50_21090</name>
</gene>
<organism evidence="2 3">
    <name type="scientific">Limnoraphis robusta CS-951</name>
    <dbReference type="NCBI Taxonomy" id="1637645"/>
    <lineage>
        <taxon>Bacteria</taxon>
        <taxon>Bacillati</taxon>
        <taxon>Cyanobacteriota</taxon>
        <taxon>Cyanophyceae</taxon>
        <taxon>Oscillatoriophycideae</taxon>
        <taxon>Oscillatoriales</taxon>
        <taxon>Sirenicapillariaceae</taxon>
        <taxon>Limnoraphis</taxon>
    </lineage>
</organism>
<evidence type="ECO:0000259" key="1">
    <source>
        <dbReference type="PROSITE" id="PS50943"/>
    </source>
</evidence>
<dbReference type="PATRIC" id="fig|1637645.4.peg.1424"/>
<dbReference type="Gene3D" id="1.10.260.40">
    <property type="entry name" value="lambda repressor-like DNA-binding domains"/>
    <property type="match status" value="1"/>
</dbReference>